<dbReference type="PRINTS" id="PR01130">
    <property type="entry name" value="DERENTRNSPRT"/>
</dbReference>
<keyword evidence="5 7" id="KW-1133">Transmembrane helix</keyword>
<feature type="transmembrane region" description="Helical" evidence="7">
    <location>
        <begin position="163"/>
        <end position="187"/>
    </location>
</feature>
<evidence type="ECO:0000256" key="7">
    <source>
        <dbReference type="SAM" id="Phobius"/>
    </source>
</evidence>
<feature type="transmembrane region" description="Helical" evidence="7">
    <location>
        <begin position="384"/>
        <end position="402"/>
    </location>
</feature>
<evidence type="ECO:0000313" key="10">
    <source>
        <dbReference type="RefSeq" id="XP_033799473.1"/>
    </source>
</evidence>
<dbReference type="GO" id="GO:0016323">
    <property type="term" value="C:basolateral plasma membrane"/>
    <property type="evidence" value="ECO:0007669"/>
    <property type="project" value="UniProtKB-SubCell"/>
</dbReference>
<evidence type="ECO:0000256" key="1">
    <source>
        <dbReference type="ARBA" id="ARBA00004554"/>
    </source>
</evidence>
<dbReference type="SUPFAM" id="SSF103473">
    <property type="entry name" value="MFS general substrate transporter"/>
    <property type="match status" value="1"/>
</dbReference>
<reference evidence="9 10" key="1">
    <citation type="submission" date="2025-04" db="UniProtKB">
        <authorList>
            <consortium name="RefSeq"/>
        </authorList>
    </citation>
    <scope>IDENTIFICATION</scope>
</reference>
<evidence type="ECO:0000256" key="2">
    <source>
        <dbReference type="ARBA" id="ARBA00007965"/>
    </source>
</evidence>
<feature type="transmembrane region" description="Helical" evidence="7">
    <location>
        <begin position="307"/>
        <end position="326"/>
    </location>
</feature>
<dbReference type="Pfam" id="PF01733">
    <property type="entry name" value="Nucleoside_tran"/>
    <property type="match status" value="1"/>
</dbReference>
<evidence type="ECO:0000256" key="6">
    <source>
        <dbReference type="ARBA" id="ARBA00023136"/>
    </source>
</evidence>
<dbReference type="GO" id="GO:0005794">
    <property type="term" value="C:Golgi apparatus"/>
    <property type="evidence" value="ECO:0007669"/>
    <property type="project" value="TreeGrafter"/>
</dbReference>
<evidence type="ECO:0000313" key="9">
    <source>
        <dbReference type="RefSeq" id="XP_033799472.1"/>
    </source>
</evidence>
<feature type="transmembrane region" description="Helical" evidence="7">
    <location>
        <begin position="131"/>
        <end position="151"/>
    </location>
</feature>
<accession>A0A6P8QLR3</accession>
<dbReference type="GO" id="GO:0015213">
    <property type="term" value="F:uridine transmembrane transporter activity"/>
    <property type="evidence" value="ECO:0007669"/>
    <property type="project" value="UniProtKB-ARBA"/>
</dbReference>
<dbReference type="AlphaFoldDB" id="A0A6P8QLR3"/>
<feature type="transmembrane region" description="Helical" evidence="7">
    <location>
        <begin position="199"/>
        <end position="222"/>
    </location>
</feature>
<keyword evidence="3" id="KW-0813">Transport</keyword>
<organism evidence="8 9">
    <name type="scientific">Geotrypetes seraphini</name>
    <name type="common">Gaboon caecilian</name>
    <name type="synonym">Caecilia seraphini</name>
    <dbReference type="NCBI Taxonomy" id="260995"/>
    <lineage>
        <taxon>Eukaryota</taxon>
        <taxon>Metazoa</taxon>
        <taxon>Chordata</taxon>
        <taxon>Craniata</taxon>
        <taxon>Vertebrata</taxon>
        <taxon>Euteleostomi</taxon>
        <taxon>Amphibia</taxon>
        <taxon>Gymnophiona</taxon>
        <taxon>Geotrypetes</taxon>
    </lineage>
</organism>
<keyword evidence="6 7" id="KW-0472">Membrane</keyword>
<dbReference type="GeneID" id="117360026"/>
<feature type="transmembrane region" description="Helical" evidence="7">
    <location>
        <begin position="456"/>
        <end position="475"/>
    </location>
</feature>
<comment type="similarity">
    <text evidence="2">Belongs to the SLC29A/ENT transporter (TC 2.A.57) family.</text>
</comment>
<feature type="transmembrane region" description="Helical" evidence="7">
    <location>
        <begin position="104"/>
        <end position="124"/>
    </location>
</feature>
<proteinExistence type="inferred from homology"/>
<dbReference type="RefSeq" id="XP_033799473.1">
    <property type="nucleotide sequence ID" value="XM_033943582.1"/>
</dbReference>
<evidence type="ECO:0000256" key="4">
    <source>
        <dbReference type="ARBA" id="ARBA00022692"/>
    </source>
</evidence>
<keyword evidence="4 7" id="KW-0812">Transmembrane</keyword>
<feature type="transmembrane region" description="Helical" evidence="7">
    <location>
        <begin position="228"/>
        <end position="249"/>
    </location>
</feature>
<dbReference type="NCBIfam" id="TIGR00939">
    <property type="entry name" value="2a57"/>
    <property type="match status" value="1"/>
</dbReference>
<dbReference type="CTD" id="55315"/>
<dbReference type="Gene3D" id="1.20.1250.20">
    <property type="entry name" value="MFS general substrate transporter like domains"/>
    <property type="match status" value="1"/>
</dbReference>
<dbReference type="OrthoDB" id="46396at2759"/>
<dbReference type="PANTHER" id="PTHR10332">
    <property type="entry name" value="EQUILIBRATIVE NUCLEOSIDE TRANSPORTER"/>
    <property type="match status" value="1"/>
</dbReference>
<dbReference type="Proteomes" id="UP000515159">
    <property type="component" value="Chromosome 4"/>
</dbReference>
<evidence type="ECO:0000256" key="5">
    <source>
        <dbReference type="ARBA" id="ARBA00022989"/>
    </source>
</evidence>
<sequence length="476" mass="53055">MAIEPEEFLQGSTNCIYKSSDSEREEQELIPGRHPQNHFFQYKPEDRFNSIYIIFFFLGIGSSLPWNFFSTAKQYWMYKLRNCSNDLPSQDLETSDLSNYFESYLSIASTVPSVICLLANFLLVNKVSSSVRVLSSLAVMLAIFLVTTVLVKVDTSSWTHEFFALTMVCVAVISGASNIFTGSVFGLTGYFPMKYSQALISGQAMGGAVSAVALVIDISVAAEVTNSTLTYFLTADIFIVVCIILYLILPKLEYSRYYMQSLQERACLSTSLPTNNVEERTISQNSSEISPDDYNVPPLRPILKKNAVLGFCVFYVFFISIIIFPAISSSIDSVNKDSGSVWTNKYFTPLTCFLVYNFADLCGRQITAWIQIPGPKSKTLPTLVLLRSLFIPLFILCNFQPRTHFDRMLFLNDAYPIVFISLLGLSNGYLGALSMIYGPKVVSRDLAEASGVMMSFFLNLGLALGSAFSVLIVHLI</sequence>
<evidence type="ECO:0000313" key="8">
    <source>
        <dbReference type="Proteomes" id="UP000515159"/>
    </source>
</evidence>
<gene>
    <name evidence="9 10" type="primary">SLC29A3</name>
</gene>
<feature type="transmembrane region" description="Helical" evidence="7">
    <location>
        <begin position="414"/>
        <end position="436"/>
    </location>
</feature>
<dbReference type="RefSeq" id="XP_033799472.1">
    <property type="nucleotide sequence ID" value="XM_033943581.1"/>
</dbReference>
<evidence type="ECO:0000256" key="3">
    <source>
        <dbReference type="ARBA" id="ARBA00022448"/>
    </source>
</evidence>
<name>A0A6P8QLR3_GEOSA</name>
<dbReference type="KEGG" id="gsh:117360026"/>
<protein>
    <submittedName>
        <fullName evidence="9">Equilibrative nucleoside transporter 3 isoform X1</fullName>
    </submittedName>
    <submittedName>
        <fullName evidence="10">Equilibrative nucleoside transporter 3 isoform X2</fullName>
    </submittedName>
</protein>
<feature type="transmembrane region" description="Helical" evidence="7">
    <location>
        <begin position="51"/>
        <end position="69"/>
    </location>
</feature>
<dbReference type="InterPro" id="IPR036259">
    <property type="entry name" value="MFS_trans_sf"/>
</dbReference>
<dbReference type="PIRSF" id="PIRSF016379">
    <property type="entry name" value="ENT"/>
    <property type="match status" value="1"/>
</dbReference>
<comment type="subcellular location">
    <subcellularLocation>
        <location evidence="1">Basolateral cell membrane</location>
        <topology evidence="1">Multi-pass membrane protein</topology>
    </subcellularLocation>
</comment>
<dbReference type="InterPro" id="IPR002259">
    <property type="entry name" value="Eqnu_transpt"/>
</dbReference>
<keyword evidence="8" id="KW-1185">Reference proteome</keyword>
<dbReference type="InterPro" id="IPR034764">
    <property type="entry name" value="ENT1/ENT2"/>
</dbReference>
<dbReference type="PANTHER" id="PTHR10332:SF17">
    <property type="entry name" value="EQUILIBRATIVE NUCLEOSIDE TRANSPORTER 3"/>
    <property type="match status" value="1"/>
</dbReference>